<name>A0A9N8EFC9_9STRA</name>
<evidence type="ECO:0000313" key="3">
    <source>
        <dbReference type="Proteomes" id="UP001153069"/>
    </source>
</evidence>
<accession>A0A9N8EFC9</accession>
<evidence type="ECO:0000313" key="2">
    <source>
        <dbReference type="EMBL" id="CAB9520431.1"/>
    </source>
</evidence>
<dbReference type="Proteomes" id="UP001153069">
    <property type="component" value="Unassembled WGS sequence"/>
</dbReference>
<dbReference type="AlphaFoldDB" id="A0A9N8EFC9"/>
<comment type="caution">
    <text evidence="2">The sequence shown here is derived from an EMBL/GenBank/DDBJ whole genome shotgun (WGS) entry which is preliminary data.</text>
</comment>
<sequence length="111" mass="13456">MGKHDESQEAKWAEKKAKKAEKKEQKRAAKEARKRRKQLRKELRQQKREQEREARRQEKHYSQYEPEEDDISPRQNRRERNLSTPKRLVLPDSPEKMAKASSDVFFKNPLK</sequence>
<evidence type="ECO:0000256" key="1">
    <source>
        <dbReference type="SAM" id="MobiDB-lite"/>
    </source>
</evidence>
<feature type="compositionally biased region" description="Basic and acidic residues" evidence="1">
    <location>
        <begin position="1"/>
        <end position="31"/>
    </location>
</feature>
<feature type="region of interest" description="Disordered" evidence="1">
    <location>
        <begin position="1"/>
        <end position="111"/>
    </location>
</feature>
<proteinExistence type="predicted"/>
<gene>
    <name evidence="2" type="ORF">SEMRO_1101_G241480.1</name>
</gene>
<reference evidence="2" key="1">
    <citation type="submission" date="2020-06" db="EMBL/GenBank/DDBJ databases">
        <authorList>
            <consortium name="Plant Systems Biology data submission"/>
        </authorList>
    </citation>
    <scope>NUCLEOTIDE SEQUENCE</scope>
    <source>
        <strain evidence="2">D6</strain>
    </source>
</reference>
<organism evidence="2 3">
    <name type="scientific">Seminavis robusta</name>
    <dbReference type="NCBI Taxonomy" id="568900"/>
    <lineage>
        <taxon>Eukaryota</taxon>
        <taxon>Sar</taxon>
        <taxon>Stramenopiles</taxon>
        <taxon>Ochrophyta</taxon>
        <taxon>Bacillariophyta</taxon>
        <taxon>Bacillariophyceae</taxon>
        <taxon>Bacillariophycidae</taxon>
        <taxon>Naviculales</taxon>
        <taxon>Naviculaceae</taxon>
        <taxon>Seminavis</taxon>
    </lineage>
</organism>
<dbReference type="EMBL" id="CAICTM010001099">
    <property type="protein sequence ID" value="CAB9520431.1"/>
    <property type="molecule type" value="Genomic_DNA"/>
</dbReference>
<protein>
    <submittedName>
        <fullName evidence="2">Uncharacterized protein</fullName>
    </submittedName>
</protein>
<feature type="compositionally biased region" description="Basic and acidic residues" evidence="1">
    <location>
        <begin position="40"/>
        <end position="62"/>
    </location>
</feature>
<keyword evidence="3" id="KW-1185">Reference proteome</keyword>